<dbReference type="InterPro" id="IPR012340">
    <property type="entry name" value="NA-bd_OB-fold"/>
</dbReference>
<evidence type="ECO:0000313" key="3">
    <source>
        <dbReference type="EMBL" id="TDD92976.1"/>
    </source>
</evidence>
<dbReference type="RefSeq" id="WP_132192544.1">
    <property type="nucleotide sequence ID" value="NZ_SMKY01000001.1"/>
</dbReference>
<dbReference type="SUPFAM" id="SSF50249">
    <property type="entry name" value="Nucleic acid-binding proteins"/>
    <property type="match status" value="1"/>
</dbReference>
<dbReference type="AlphaFoldDB" id="A0A4R5C3K2"/>
<dbReference type="EMBL" id="SMKY01000001">
    <property type="protein sequence ID" value="TDD92976.1"/>
    <property type="molecule type" value="Genomic_DNA"/>
</dbReference>
<dbReference type="Pfam" id="PF01796">
    <property type="entry name" value="OB_ChsH2_C"/>
    <property type="match status" value="1"/>
</dbReference>
<name>A0A4R5C3K2_9ACTN</name>
<sequence length="139" mass="15441">MTTRLRAQTREVPHAVPSEVTAPFWDGCARGELLFQRCARCRAITFPPSEHCRGCLARGQVWEASAGRGTLYSWTVVHRPVTPAFDPPYAAAIVTLDEGYQMLTNIIDAAPDDLRADLPVRVSFRRVGGDLRLPYFVPA</sequence>
<dbReference type="Proteomes" id="UP000295578">
    <property type="component" value="Unassembled WGS sequence"/>
</dbReference>
<keyword evidence="4" id="KW-1185">Reference proteome</keyword>
<reference evidence="3 4" key="1">
    <citation type="submission" date="2019-03" db="EMBL/GenBank/DDBJ databases">
        <title>Draft genome sequences of novel Actinobacteria.</title>
        <authorList>
            <person name="Sahin N."/>
            <person name="Ay H."/>
            <person name="Saygin H."/>
        </authorList>
    </citation>
    <scope>NUCLEOTIDE SEQUENCE [LARGE SCALE GENOMIC DNA]</scope>
    <source>
        <strain evidence="3 4">DSM 45941</strain>
    </source>
</reference>
<evidence type="ECO:0000313" key="4">
    <source>
        <dbReference type="Proteomes" id="UP000295578"/>
    </source>
</evidence>
<accession>A0A4R5C3K2</accession>
<evidence type="ECO:0008006" key="5">
    <source>
        <dbReference type="Google" id="ProtNLM"/>
    </source>
</evidence>
<dbReference type="InterPro" id="IPR002878">
    <property type="entry name" value="ChsH2_C"/>
</dbReference>
<dbReference type="OrthoDB" id="7470921at2"/>
<protein>
    <recommendedName>
        <fullName evidence="5">Zn-ribbon domain-containing OB-fold protein</fullName>
    </recommendedName>
</protein>
<dbReference type="PANTHER" id="PTHR34075">
    <property type="entry name" value="BLR3430 PROTEIN"/>
    <property type="match status" value="1"/>
</dbReference>
<feature type="domain" description="ChsH2 rubredoxin-like zinc ribbon" evidence="2">
    <location>
        <begin position="25"/>
        <end position="58"/>
    </location>
</feature>
<evidence type="ECO:0000259" key="2">
    <source>
        <dbReference type="Pfam" id="PF12172"/>
    </source>
</evidence>
<comment type="caution">
    <text evidence="3">The sequence shown here is derived from an EMBL/GenBank/DDBJ whole genome shotgun (WGS) entry which is preliminary data.</text>
</comment>
<dbReference type="Gene3D" id="6.10.30.10">
    <property type="match status" value="1"/>
</dbReference>
<dbReference type="Pfam" id="PF12172">
    <property type="entry name" value="zf-ChsH2"/>
    <property type="match status" value="1"/>
</dbReference>
<evidence type="ECO:0000259" key="1">
    <source>
        <dbReference type="Pfam" id="PF01796"/>
    </source>
</evidence>
<dbReference type="InterPro" id="IPR022002">
    <property type="entry name" value="ChsH2_Znr"/>
</dbReference>
<dbReference type="PANTHER" id="PTHR34075:SF5">
    <property type="entry name" value="BLR3430 PROTEIN"/>
    <property type="match status" value="1"/>
</dbReference>
<gene>
    <name evidence="3" type="ORF">E1293_00480</name>
</gene>
<feature type="domain" description="ChsH2 C-terminal OB-fold" evidence="1">
    <location>
        <begin position="62"/>
        <end position="125"/>
    </location>
</feature>
<organism evidence="3 4">
    <name type="scientific">Actinomadura darangshiensis</name>
    <dbReference type="NCBI Taxonomy" id="705336"/>
    <lineage>
        <taxon>Bacteria</taxon>
        <taxon>Bacillati</taxon>
        <taxon>Actinomycetota</taxon>
        <taxon>Actinomycetes</taxon>
        <taxon>Streptosporangiales</taxon>
        <taxon>Thermomonosporaceae</taxon>
        <taxon>Actinomadura</taxon>
    </lineage>
</organism>
<proteinExistence type="predicted"/>
<dbReference type="InterPro" id="IPR052513">
    <property type="entry name" value="Thioester_dehydratase-like"/>
</dbReference>